<feature type="non-terminal residue" evidence="1">
    <location>
        <position position="1"/>
    </location>
</feature>
<dbReference type="InterPro" id="IPR040831">
    <property type="entry name" value="B_solenoid_ydck_rpt"/>
</dbReference>
<name>A0A930KLF4_9MICC</name>
<dbReference type="Pfam" id="PF18836">
    <property type="entry name" value="B_solenoid_ydck"/>
    <property type="match status" value="1"/>
</dbReference>
<dbReference type="AlphaFoldDB" id="A0A930KLF4"/>
<protein>
    <submittedName>
        <fullName evidence="1">Polymer-forming cytoskeletal protein</fullName>
    </submittedName>
</protein>
<sequence length="125" mass="13947">ICDYENLSQYGDAWVYGNARVYGNALVYGNAKVYGDAWVYGNAWVSGDAKVYGQISIITILDIGRERGCLTIHLDSKIGVRVTRGCFTGTIEEFLSAVEKTHGDNMYGKIYRTAIEMAKIQFEID</sequence>
<evidence type="ECO:0000313" key="1">
    <source>
        <dbReference type="EMBL" id="MBF1649962.1"/>
    </source>
</evidence>
<evidence type="ECO:0000313" key="2">
    <source>
        <dbReference type="Proteomes" id="UP000769484"/>
    </source>
</evidence>
<dbReference type="SUPFAM" id="SSF51161">
    <property type="entry name" value="Trimeric LpxA-like enzymes"/>
    <property type="match status" value="1"/>
</dbReference>
<dbReference type="Proteomes" id="UP000769484">
    <property type="component" value="Unassembled WGS sequence"/>
</dbReference>
<organism evidence="1 2">
    <name type="scientific">Rothia dentocariosa</name>
    <dbReference type="NCBI Taxonomy" id="2047"/>
    <lineage>
        <taxon>Bacteria</taxon>
        <taxon>Bacillati</taxon>
        <taxon>Actinomycetota</taxon>
        <taxon>Actinomycetes</taxon>
        <taxon>Micrococcales</taxon>
        <taxon>Micrococcaceae</taxon>
        <taxon>Rothia</taxon>
    </lineage>
</organism>
<gene>
    <name evidence="1" type="ORF">HXO56_07730</name>
</gene>
<proteinExistence type="predicted"/>
<comment type="caution">
    <text evidence="1">The sequence shown here is derived from an EMBL/GenBank/DDBJ whole genome shotgun (WGS) entry which is preliminary data.</text>
</comment>
<accession>A0A930KLF4</accession>
<dbReference type="EMBL" id="JABZXJ010000030">
    <property type="protein sequence ID" value="MBF1649962.1"/>
    <property type="molecule type" value="Genomic_DNA"/>
</dbReference>
<dbReference type="InterPro" id="IPR011004">
    <property type="entry name" value="Trimer_LpxA-like_sf"/>
</dbReference>
<reference evidence="1" key="1">
    <citation type="submission" date="2020-04" db="EMBL/GenBank/DDBJ databases">
        <title>Deep metagenomics examines the oral microbiome during advanced dental caries in children, revealing novel taxa and co-occurrences with host molecules.</title>
        <authorList>
            <person name="Baker J.L."/>
            <person name="Morton J.T."/>
            <person name="Dinis M."/>
            <person name="Alvarez R."/>
            <person name="Tran N.C."/>
            <person name="Knight R."/>
            <person name="Edlund A."/>
        </authorList>
    </citation>
    <scope>NUCLEOTIDE SEQUENCE</scope>
    <source>
        <strain evidence="1">JCVI_47_bin.4</strain>
    </source>
</reference>